<organism evidence="1 2">
    <name type="scientific">Neofusicoccum parvum</name>
    <dbReference type="NCBI Taxonomy" id="310453"/>
    <lineage>
        <taxon>Eukaryota</taxon>
        <taxon>Fungi</taxon>
        <taxon>Dikarya</taxon>
        <taxon>Ascomycota</taxon>
        <taxon>Pezizomycotina</taxon>
        <taxon>Dothideomycetes</taxon>
        <taxon>Dothideomycetes incertae sedis</taxon>
        <taxon>Botryosphaeriales</taxon>
        <taxon>Botryosphaeriaceae</taxon>
        <taxon>Neofusicoccum</taxon>
    </lineage>
</organism>
<reference evidence="1" key="1">
    <citation type="submission" date="2024-09" db="EMBL/GenBank/DDBJ databases">
        <title>Draft Genome Sequences of Neofusicoccum parvum.</title>
        <authorList>
            <person name="Ashida A."/>
            <person name="Camagna M."/>
            <person name="Tanaka A."/>
            <person name="Takemoto D."/>
        </authorList>
    </citation>
    <scope>NUCLEOTIDE SEQUENCE</scope>
    <source>
        <strain evidence="1">PPO83</strain>
    </source>
</reference>
<gene>
    <name evidence="1" type="primary">g10194</name>
    <name evidence="1" type="ORF">NpPPO83_00010194</name>
</gene>
<comment type="caution">
    <text evidence="1">The sequence shown here is derived from an EMBL/GenBank/DDBJ whole genome shotgun (WGS) entry which is preliminary data.</text>
</comment>
<accession>A0ACB5RP97</accession>
<name>A0ACB5RP97_9PEZI</name>
<sequence>MKLTLSMFTLMAATVVMAAPAPAPEAEAEADPQSFGFRPNNWGNNWNHRWGNRWGNRFTSDCNACYGTCPIQAQGAPPINPGCNQQCNYFVNPSCPACYDDWYLQQALVNCPADSPAGQRYGWQNNGGW</sequence>
<dbReference type="Proteomes" id="UP001165186">
    <property type="component" value="Unassembled WGS sequence"/>
</dbReference>
<evidence type="ECO:0000313" key="2">
    <source>
        <dbReference type="Proteomes" id="UP001165186"/>
    </source>
</evidence>
<evidence type="ECO:0000313" key="1">
    <source>
        <dbReference type="EMBL" id="GME22333.1"/>
    </source>
</evidence>
<protein>
    <submittedName>
        <fullName evidence="1">Uncharacterized protein</fullName>
    </submittedName>
</protein>
<proteinExistence type="predicted"/>
<keyword evidence="2" id="KW-1185">Reference proteome</keyword>
<dbReference type="EMBL" id="BSXG01000002">
    <property type="protein sequence ID" value="GME22333.1"/>
    <property type="molecule type" value="Genomic_DNA"/>
</dbReference>